<keyword evidence="3" id="KW-1185">Reference proteome</keyword>
<gene>
    <name evidence="2" type="ORF">CPM_0079</name>
    <name evidence="1" type="ORF">CSP5_0110</name>
</gene>
<dbReference type="KEGG" id="cdiv:CPM_0079"/>
<dbReference type="EMBL" id="LT671858">
    <property type="protein sequence ID" value="SIM31906.1"/>
    <property type="molecule type" value="Genomic_DNA"/>
</dbReference>
<accession>A0A1N5S7B3</accession>
<reference evidence="1 4" key="1">
    <citation type="submission" date="2016-04" db="EMBL/GenBank/DDBJ databases">
        <authorList>
            <person name="Evans L.H."/>
            <person name="Alamgir A."/>
            <person name="Owens N."/>
            <person name="Weber N.D."/>
            <person name="Virtaneva K."/>
            <person name="Barbian K."/>
            <person name="Babar A."/>
            <person name="Rosenke K."/>
        </authorList>
    </citation>
    <scope>NUCLEOTIDE SEQUENCE [LARGE SCALE GENOMIC DNA]</scope>
    <source>
        <strain evidence="1">S5</strain>
        <strain evidence="4">S5(T) (JCM 30642 \VKM B-2941)</strain>
    </source>
</reference>
<organism evidence="1 4">
    <name type="scientific">Cuniculiplasma divulgatum</name>
    <dbReference type="NCBI Taxonomy" id="1673428"/>
    <lineage>
        <taxon>Archaea</taxon>
        <taxon>Methanobacteriati</taxon>
        <taxon>Thermoplasmatota</taxon>
        <taxon>Thermoplasmata</taxon>
        <taxon>Thermoplasmatales</taxon>
        <taxon>Cuniculiplasmataceae</taxon>
        <taxon>Cuniculiplasma</taxon>
    </lineage>
</organism>
<dbReference type="Proteomes" id="UP000195607">
    <property type="component" value="Chromosome I"/>
</dbReference>
<name>A0A1N5S7B3_9ARCH</name>
<evidence type="ECO:0000313" key="1">
    <source>
        <dbReference type="EMBL" id="SIM31906.1"/>
    </source>
</evidence>
<sequence>MDGIDWFSITPKPIRFGSNCSAFRYSHKALIES</sequence>
<dbReference type="EMBL" id="LT719092">
    <property type="protein sequence ID" value="SJK83976.1"/>
    <property type="molecule type" value="Genomic_DNA"/>
</dbReference>
<dbReference type="Proteomes" id="UP000187822">
    <property type="component" value="Chromosome I"/>
</dbReference>
<proteinExistence type="predicted"/>
<dbReference type="AlphaFoldDB" id="A0A1N5S7B3"/>
<evidence type="ECO:0000313" key="2">
    <source>
        <dbReference type="EMBL" id="SJK83976.1"/>
    </source>
</evidence>
<reference evidence="3" key="2">
    <citation type="submission" date="2016-06" db="EMBL/GenBank/DDBJ databases">
        <authorList>
            <person name="Toshchakov V.S."/>
        </authorList>
    </citation>
    <scope>NUCLEOTIDE SEQUENCE [LARGE SCALE GENOMIC DNA]</scope>
    <source>
        <strain>PM4 (JCM 30641</strain>
        <strain evidence="3">\VKM B-2940)</strain>
    </source>
</reference>
<reference evidence="2" key="3">
    <citation type="submission" date="2016-06" db="EMBL/GenBank/DDBJ databases">
        <authorList>
            <person name="Olsen C.W."/>
            <person name="Carey S."/>
            <person name="Hinshaw L."/>
            <person name="Karasin A.I."/>
        </authorList>
    </citation>
    <scope>NUCLEOTIDE SEQUENCE [LARGE SCALE GENOMIC DNA]</scope>
    <source>
        <strain evidence="2">PM4</strain>
    </source>
</reference>
<evidence type="ECO:0000313" key="4">
    <source>
        <dbReference type="Proteomes" id="UP000195607"/>
    </source>
</evidence>
<evidence type="ECO:0000313" key="3">
    <source>
        <dbReference type="Proteomes" id="UP000187822"/>
    </source>
</evidence>
<protein>
    <submittedName>
        <fullName evidence="1">Uncharacterized protein</fullName>
    </submittedName>
</protein>
<dbReference type="STRING" id="1673428.CPM_0079"/>